<sequence>MTVGTIVGLMASGHSLNDIIKAYPYLEEADIYEALFYAALRDQ</sequence>
<dbReference type="EMBL" id="BJCE01000147">
    <property type="protein sequence ID" value="GCL38496.1"/>
    <property type="molecule type" value="Genomic_DNA"/>
</dbReference>
<name>A0A480A3U8_9CYAN</name>
<accession>A0A480A3U8</accession>
<dbReference type="AlphaFoldDB" id="A0A480A3U8"/>
<dbReference type="Gene3D" id="1.10.10.10">
    <property type="entry name" value="Winged helix-like DNA-binding domain superfamily/Winged helix DNA-binding domain"/>
    <property type="match status" value="1"/>
</dbReference>
<evidence type="ECO:0000313" key="1">
    <source>
        <dbReference type="EMBL" id="GCL38496.1"/>
    </source>
</evidence>
<comment type="caution">
    <text evidence="1">The sequence shown here is derived from an EMBL/GenBank/DDBJ whole genome shotgun (WGS) entry which is preliminary data.</text>
</comment>
<evidence type="ECO:0008006" key="3">
    <source>
        <dbReference type="Google" id="ProtNLM"/>
    </source>
</evidence>
<dbReference type="InterPro" id="IPR009057">
    <property type="entry name" value="Homeodomain-like_sf"/>
</dbReference>
<dbReference type="SUPFAM" id="SSF46689">
    <property type="entry name" value="Homeodomain-like"/>
    <property type="match status" value="1"/>
</dbReference>
<reference evidence="2" key="1">
    <citation type="submission" date="2019-02" db="EMBL/GenBank/DDBJ databases">
        <title>Draft genome sequence of Sphaerospermopsis reniformis NIES-1949.</title>
        <authorList>
            <person name="Yamaguchi H."/>
            <person name="Suzuki S."/>
            <person name="Kawachi M."/>
        </authorList>
    </citation>
    <scope>NUCLEOTIDE SEQUENCE [LARGE SCALE GENOMIC DNA]</scope>
    <source>
        <strain evidence="2">NIES-1949</strain>
    </source>
</reference>
<evidence type="ECO:0000313" key="2">
    <source>
        <dbReference type="Proteomes" id="UP000300142"/>
    </source>
</evidence>
<organism evidence="1 2">
    <name type="scientific">Sphaerospermopsis reniformis</name>
    <dbReference type="NCBI Taxonomy" id="531300"/>
    <lineage>
        <taxon>Bacteria</taxon>
        <taxon>Bacillati</taxon>
        <taxon>Cyanobacteriota</taxon>
        <taxon>Cyanophyceae</taxon>
        <taxon>Nostocales</taxon>
        <taxon>Aphanizomenonaceae</taxon>
        <taxon>Sphaerospermopsis</taxon>
    </lineage>
</organism>
<dbReference type="Pfam" id="PF04255">
    <property type="entry name" value="DUF433"/>
    <property type="match status" value="1"/>
</dbReference>
<proteinExistence type="predicted"/>
<dbReference type="InterPro" id="IPR036388">
    <property type="entry name" value="WH-like_DNA-bd_sf"/>
</dbReference>
<protein>
    <recommendedName>
        <fullName evidence="3">DUF433 domain-containing protein</fullName>
    </recommendedName>
</protein>
<keyword evidence="2" id="KW-1185">Reference proteome</keyword>
<gene>
    <name evidence="1" type="ORF">SR1949_36110</name>
</gene>
<dbReference type="InterPro" id="IPR007367">
    <property type="entry name" value="DUF433"/>
</dbReference>
<dbReference type="Proteomes" id="UP000300142">
    <property type="component" value="Unassembled WGS sequence"/>
</dbReference>